<gene>
    <name evidence="1" type="ORF">PLOB_00012053</name>
</gene>
<evidence type="ECO:0000313" key="2">
    <source>
        <dbReference type="Proteomes" id="UP001159405"/>
    </source>
</evidence>
<name>A0ABN8QZX3_9CNID</name>
<dbReference type="Proteomes" id="UP001159405">
    <property type="component" value="Unassembled WGS sequence"/>
</dbReference>
<keyword evidence="2" id="KW-1185">Reference proteome</keyword>
<dbReference type="EMBL" id="CALNXK010000166">
    <property type="protein sequence ID" value="CAH3171691.1"/>
    <property type="molecule type" value="Genomic_DNA"/>
</dbReference>
<sequence>MAVLPLLLQTKAGACRHKDFVQFVLEETNPGSIAESQDNAFPFLIFMGTLASPGKIYIAADKQIICSFDVSLVEAALALLATYYVFMYNYPPGLANFYSYIQKCILHISDCKKLPSSLMSFVNSFHELQANIVKPAN</sequence>
<evidence type="ECO:0000313" key="1">
    <source>
        <dbReference type="EMBL" id="CAH3171691.1"/>
    </source>
</evidence>
<accession>A0ABN8QZX3</accession>
<proteinExistence type="predicted"/>
<reference evidence="1 2" key="1">
    <citation type="submission" date="2022-05" db="EMBL/GenBank/DDBJ databases">
        <authorList>
            <consortium name="Genoscope - CEA"/>
            <person name="William W."/>
        </authorList>
    </citation>
    <scope>NUCLEOTIDE SEQUENCE [LARGE SCALE GENOMIC DNA]</scope>
</reference>
<protein>
    <submittedName>
        <fullName evidence="1">Uncharacterized protein</fullName>
    </submittedName>
</protein>
<comment type="caution">
    <text evidence="1">The sequence shown here is derived from an EMBL/GenBank/DDBJ whole genome shotgun (WGS) entry which is preliminary data.</text>
</comment>
<organism evidence="1 2">
    <name type="scientific">Porites lobata</name>
    <dbReference type="NCBI Taxonomy" id="104759"/>
    <lineage>
        <taxon>Eukaryota</taxon>
        <taxon>Metazoa</taxon>
        <taxon>Cnidaria</taxon>
        <taxon>Anthozoa</taxon>
        <taxon>Hexacorallia</taxon>
        <taxon>Scleractinia</taxon>
        <taxon>Fungiina</taxon>
        <taxon>Poritidae</taxon>
        <taxon>Porites</taxon>
    </lineage>
</organism>